<dbReference type="EMBL" id="OBDZ01000012">
    <property type="protein sequence ID" value="SNY28708.1"/>
    <property type="molecule type" value="Genomic_DNA"/>
</dbReference>
<dbReference type="Proteomes" id="UP000219573">
    <property type="component" value="Unassembled WGS sequence"/>
</dbReference>
<evidence type="ECO:0000313" key="3">
    <source>
        <dbReference type="Proteomes" id="UP000219573"/>
    </source>
</evidence>
<dbReference type="STRING" id="1413210.U472_15820"/>
<gene>
    <name evidence="2" type="ORF">SAMN06265827_11240</name>
</gene>
<dbReference type="InterPro" id="IPR018977">
    <property type="entry name" value="NurA_domain"/>
</dbReference>
<evidence type="ECO:0000259" key="1">
    <source>
        <dbReference type="SMART" id="SM00933"/>
    </source>
</evidence>
<feature type="domain" description="NurA" evidence="1">
    <location>
        <begin position="63"/>
        <end position="308"/>
    </location>
</feature>
<protein>
    <submittedName>
        <fullName evidence="2">NurA domain-containing protein</fullName>
    </submittedName>
</protein>
<reference evidence="3" key="1">
    <citation type="submission" date="2017-09" db="EMBL/GenBank/DDBJ databases">
        <authorList>
            <person name="Varghese N."/>
            <person name="Submissions S."/>
        </authorList>
    </citation>
    <scope>NUCLEOTIDE SEQUENCE [LARGE SCALE GENOMIC DNA]</scope>
    <source>
        <strain evidence="3">MSL47</strain>
    </source>
</reference>
<sequence length="339" mass="38717">MKMLLTEDLKFLLKDCNDKLKEKYENQSNLGKKDLRRLISKMAEFISLNRMKKVEIDKLIKGRPIIGVDGSVNKQGKVYPHYIELLQALAKSTDRSQSGIVRHDIFSPMIEKDKQNILKKVSIANNKVDEDSKVYAQEVAGKIRSSLLASLEVLVAYDSILKWNPSLIMMDGSLARYKIQAEEEWEELVELALKREVLIVGVIEEIGTHDLSLALGDDLPNKMVDMYDRELMFGLLEIGEMMLFADPKDQLKKAFVRSSRDPGVIGIDLLKEQSSVIKDVASLVYSLTPEAGRGIPIWLDIVDEEVRISNKMMEMIIDNYLDPTLKQRLFHSKRADRVY</sequence>
<organism evidence="2 3">
    <name type="scientific">Orenia metallireducens</name>
    <dbReference type="NCBI Taxonomy" id="1413210"/>
    <lineage>
        <taxon>Bacteria</taxon>
        <taxon>Bacillati</taxon>
        <taxon>Bacillota</taxon>
        <taxon>Clostridia</taxon>
        <taxon>Halanaerobiales</taxon>
        <taxon>Halobacteroidaceae</taxon>
        <taxon>Orenia</taxon>
    </lineage>
</organism>
<dbReference type="AlphaFoldDB" id="A0A285GZ08"/>
<dbReference type="SMART" id="SM00933">
    <property type="entry name" value="NurA"/>
    <property type="match status" value="1"/>
</dbReference>
<proteinExistence type="predicted"/>
<evidence type="ECO:0000313" key="2">
    <source>
        <dbReference type="EMBL" id="SNY28708.1"/>
    </source>
</evidence>
<dbReference type="Pfam" id="PF09376">
    <property type="entry name" value="NurA"/>
    <property type="match status" value="1"/>
</dbReference>
<name>A0A285GZ08_9FIRM</name>
<accession>A0A285GZ08</accession>
<keyword evidence="3" id="KW-1185">Reference proteome</keyword>